<dbReference type="InterPro" id="IPR005564">
    <property type="entry name" value="Major_capsid_GpE"/>
</dbReference>
<dbReference type="AlphaFoldDB" id="A0A4R3NQ23"/>
<gene>
    <name evidence="2" type="ORF">EDC90_101810</name>
</gene>
<dbReference type="RefSeq" id="WP_132311953.1">
    <property type="nucleotide sequence ID" value="NZ_SMAR01000018.1"/>
</dbReference>
<comment type="caution">
    <text evidence="2">The sequence shown here is derived from an EMBL/GenBank/DDBJ whole genome shotgun (WGS) entry which is preliminary data.</text>
</comment>
<accession>A0A4R3NQ23</accession>
<dbReference type="InterPro" id="IPR053738">
    <property type="entry name" value="Lambda_capsid_assembly"/>
</dbReference>
<dbReference type="Pfam" id="PF03864">
    <property type="entry name" value="Phage_cap_E"/>
    <property type="match status" value="1"/>
</dbReference>
<protein>
    <submittedName>
        <fullName evidence="2">Major capsid protein E</fullName>
    </submittedName>
</protein>
<proteinExistence type="predicted"/>
<dbReference type="Proteomes" id="UP000295097">
    <property type="component" value="Unassembled WGS sequence"/>
</dbReference>
<name>A0A4R3NQ23_9HYPH</name>
<dbReference type="OrthoDB" id="5449178at2"/>
<evidence type="ECO:0000313" key="2">
    <source>
        <dbReference type="EMBL" id="TCT37433.1"/>
    </source>
</evidence>
<feature type="region of interest" description="Disordered" evidence="1">
    <location>
        <begin position="155"/>
        <end position="176"/>
    </location>
</feature>
<dbReference type="EMBL" id="SMAR01000018">
    <property type="protein sequence ID" value="TCT37433.1"/>
    <property type="molecule type" value="Genomic_DNA"/>
</dbReference>
<feature type="compositionally biased region" description="Basic and acidic residues" evidence="1">
    <location>
        <begin position="158"/>
        <end position="169"/>
    </location>
</feature>
<dbReference type="Gene3D" id="3.90.1690.10">
    <property type="entry name" value="phage-related protein like domain"/>
    <property type="match status" value="1"/>
</dbReference>
<sequence>MAPMNQRGAAVIDPILTTHAVGYRNALMISSVLFPIVTVTNRSMRVIKFGKESFRLLNTRRAPGAARKRVQYGYADDPLALIQDALDGIVPREHQEEAETVPGIDLGAGAVDTVLDIMALGDEVTAANLARNADSYDANHKITLAGTDRWTDGVNSDPKADIDAGKESVRGSTGRYPNTLALGPTAGNALKNHPKIKEQFKYTSADSVTDEMLARYFDIERVVIGKAVYLPENADEDDLALDVWGNDAVLAYVPSAGDTYQVPSYGYTYRLRGYPMVEQPWFDKTISSWIYPTTTERAPLLTSAMAGFLFTNAGASV</sequence>
<evidence type="ECO:0000313" key="3">
    <source>
        <dbReference type="Proteomes" id="UP000295097"/>
    </source>
</evidence>
<evidence type="ECO:0000256" key="1">
    <source>
        <dbReference type="SAM" id="MobiDB-lite"/>
    </source>
</evidence>
<keyword evidence="3" id="KW-1185">Reference proteome</keyword>
<organism evidence="2 3">
    <name type="scientific">Martelella mediterranea</name>
    <dbReference type="NCBI Taxonomy" id="293089"/>
    <lineage>
        <taxon>Bacteria</taxon>
        <taxon>Pseudomonadati</taxon>
        <taxon>Pseudomonadota</taxon>
        <taxon>Alphaproteobacteria</taxon>
        <taxon>Hyphomicrobiales</taxon>
        <taxon>Aurantimonadaceae</taxon>
        <taxon>Martelella</taxon>
    </lineage>
</organism>
<reference evidence="2 3" key="1">
    <citation type="submission" date="2019-03" db="EMBL/GenBank/DDBJ databases">
        <title>Freshwater and sediment microbial communities from various areas in North America, analyzing microbe dynamics in response to fracking.</title>
        <authorList>
            <person name="Lamendella R."/>
        </authorList>
    </citation>
    <scope>NUCLEOTIDE SEQUENCE [LARGE SCALE GENOMIC DNA]</scope>
    <source>
        <strain evidence="2 3">175.2</strain>
    </source>
</reference>